<feature type="compositionally biased region" description="Basic and acidic residues" evidence="1">
    <location>
        <begin position="65"/>
        <end position="80"/>
    </location>
</feature>
<evidence type="ECO:0000313" key="2">
    <source>
        <dbReference type="EMBL" id="CDR42088.1"/>
    </source>
</evidence>
<evidence type="ECO:0000256" key="1">
    <source>
        <dbReference type="SAM" id="MobiDB-lite"/>
    </source>
</evidence>
<proteinExistence type="predicted"/>
<feature type="compositionally biased region" description="Pro residues" evidence="1">
    <location>
        <begin position="224"/>
        <end position="241"/>
    </location>
</feature>
<feature type="compositionally biased region" description="Basic and acidic residues" evidence="1">
    <location>
        <begin position="114"/>
        <end position="124"/>
    </location>
</feature>
<feature type="region of interest" description="Disordered" evidence="1">
    <location>
        <begin position="46"/>
        <end position="181"/>
    </location>
</feature>
<feature type="region of interest" description="Disordered" evidence="1">
    <location>
        <begin position="1"/>
        <end position="34"/>
    </location>
</feature>
<feature type="region of interest" description="Disordered" evidence="1">
    <location>
        <begin position="215"/>
        <end position="283"/>
    </location>
</feature>
<feature type="compositionally biased region" description="Basic and acidic residues" evidence="1">
    <location>
        <begin position="247"/>
        <end position="259"/>
    </location>
</feature>
<organism evidence="2">
    <name type="scientific">Rhodotorula toruloides</name>
    <name type="common">Yeast</name>
    <name type="synonym">Rhodosporidium toruloides</name>
    <dbReference type="NCBI Taxonomy" id="5286"/>
    <lineage>
        <taxon>Eukaryota</taxon>
        <taxon>Fungi</taxon>
        <taxon>Dikarya</taxon>
        <taxon>Basidiomycota</taxon>
        <taxon>Pucciniomycotina</taxon>
        <taxon>Microbotryomycetes</taxon>
        <taxon>Sporidiobolales</taxon>
        <taxon>Sporidiobolaceae</taxon>
        <taxon>Rhodotorula</taxon>
    </lineage>
</organism>
<dbReference type="OrthoDB" id="10515485at2759"/>
<accession>A0A061B502</accession>
<name>A0A061B502_RHOTO</name>
<dbReference type="EMBL" id="LK052941">
    <property type="protein sequence ID" value="CDR42088.1"/>
    <property type="molecule type" value="Genomic_DNA"/>
</dbReference>
<reference evidence="2" key="1">
    <citation type="journal article" date="2014" name="Genome Announc.">
        <title>Draft genome sequence of Rhodosporidium toruloides CECT1137, an oleaginous yeast of biotechnological interest.</title>
        <authorList>
            <person name="Morin N."/>
            <person name="Calcas X."/>
            <person name="Devillers H."/>
            <person name="Durrens P."/>
            <person name="Sherman D.J."/>
            <person name="Nicaud J.-M."/>
            <person name="Neuveglise C."/>
        </authorList>
    </citation>
    <scope>NUCLEOTIDE SEQUENCE</scope>
    <source>
        <strain evidence="2">CECT1137</strain>
    </source>
</reference>
<gene>
    <name evidence="2" type="ORF">RHTO0S_06e09648g</name>
</gene>
<dbReference type="AlphaFoldDB" id="A0A061B502"/>
<sequence length="283" mass="31734">MAPWTNPFRRNRSVDPGSRQPPPADFSRPRAHPGLAVIANTHMYRDLVEGPSTSGAGPFVPRARTPSDDSHRESGHDTQRTGRSTHRRESLQSYQNPRRLSSNAEALAALEGNSHNKDLEEEHLGVLPSASSDGSFGDWGRSPRNNEGLHPSAHAARRQHWPNLSSPLLPISNDPPRLTLDPQVPFRAHPWEIERHYGLPLRPWTHNNPSIEHLVDAPPDLAYRPPPPPTTFSLQRPPPPRSRSQSPRKDRNVMLEKVKRSNRRSRRSSNEEAAVRKTDTGTA</sequence>
<feature type="compositionally biased region" description="Basic and acidic residues" evidence="1">
    <location>
        <begin position="268"/>
        <end position="283"/>
    </location>
</feature>
<protein>
    <submittedName>
        <fullName evidence="2">RHTO0S06e09648g1_1</fullName>
    </submittedName>
</protein>
<feature type="compositionally biased region" description="Polar residues" evidence="1">
    <location>
        <begin position="91"/>
        <end position="103"/>
    </location>
</feature>